<dbReference type="EMBL" id="CP030850">
    <property type="protein sequence ID" value="AXE19927.1"/>
    <property type="molecule type" value="Genomic_DNA"/>
</dbReference>
<keyword evidence="1" id="KW-0812">Transmembrane</keyword>
<dbReference type="Proteomes" id="UP000251993">
    <property type="component" value="Chromosome"/>
</dbReference>
<evidence type="ECO:0000313" key="3">
    <source>
        <dbReference type="Proteomes" id="UP000251993"/>
    </source>
</evidence>
<dbReference type="KEGG" id="run:DR864_20330"/>
<dbReference type="OrthoDB" id="965271at2"/>
<protein>
    <submittedName>
        <fullName evidence="2">Uncharacterized protein</fullName>
    </submittedName>
</protein>
<sequence length="74" mass="8227">MKQFNSAAEKESYYAKRRQRGLIVGAIGGAILGLGFLIQYILYMQGHSFNAVMYSLTSIGIIMVLYAGVEIFGW</sequence>
<keyword evidence="1" id="KW-0472">Membrane</keyword>
<accession>A0A344TMQ6</accession>
<feature type="transmembrane region" description="Helical" evidence="1">
    <location>
        <begin position="49"/>
        <end position="69"/>
    </location>
</feature>
<keyword evidence="3" id="KW-1185">Reference proteome</keyword>
<evidence type="ECO:0000256" key="1">
    <source>
        <dbReference type="SAM" id="Phobius"/>
    </source>
</evidence>
<feature type="transmembrane region" description="Helical" evidence="1">
    <location>
        <begin position="21"/>
        <end position="43"/>
    </location>
</feature>
<keyword evidence="1" id="KW-1133">Transmembrane helix</keyword>
<name>A0A344TMQ6_9BACT</name>
<evidence type="ECO:0000313" key="2">
    <source>
        <dbReference type="EMBL" id="AXE19927.1"/>
    </source>
</evidence>
<dbReference type="AlphaFoldDB" id="A0A344TMQ6"/>
<organism evidence="2 3">
    <name type="scientific">Runella rosea</name>
    <dbReference type="NCBI Taxonomy" id="2259595"/>
    <lineage>
        <taxon>Bacteria</taxon>
        <taxon>Pseudomonadati</taxon>
        <taxon>Bacteroidota</taxon>
        <taxon>Cytophagia</taxon>
        <taxon>Cytophagales</taxon>
        <taxon>Spirosomataceae</taxon>
        <taxon>Runella</taxon>
    </lineage>
</organism>
<reference evidence="2 3" key="1">
    <citation type="submission" date="2018-07" db="EMBL/GenBank/DDBJ databases">
        <title>Genome sequencing of Runella.</title>
        <authorList>
            <person name="Baek M.-G."/>
            <person name="Yi H."/>
        </authorList>
    </citation>
    <scope>NUCLEOTIDE SEQUENCE [LARGE SCALE GENOMIC DNA]</scope>
    <source>
        <strain evidence="2 3">HYN0085</strain>
    </source>
</reference>
<gene>
    <name evidence="2" type="ORF">DR864_20330</name>
</gene>
<dbReference type="RefSeq" id="WP_114068694.1">
    <property type="nucleotide sequence ID" value="NZ_CP030850.1"/>
</dbReference>
<proteinExistence type="predicted"/>